<accession>A0A7W7DBW2</accession>
<dbReference type="RefSeq" id="WP_184882357.1">
    <property type="nucleotide sequence ID" value="NZ_BOOV01000033.1"/>
</dbReference>
<evidence type="ECO:0000313" key="2">
    <source>
        <dbReference type="EMBL" id="MBB4702528.1"/>
    </source>
</evidence>
<dbReference type="AlphaFoldDB" id="A0A7W7DBW2"/>
<proteinExistence type="predicted"/>
<name>A0A7W7DBW2_9ACTN</name>
<keyword evidence="3" id="KW-1185">Reference proteome</keyword>
<dbReference type="EMBL" id="JACHND010000001">
    <property type="protein sequence ID" value="MBB4702528.1"/>
    <property type="molecule type" value="Genomic_DNA"/>
</dbReference>
<dbReference type="Proteomes" id="UP000542210">
    <property type="component" value="Unassembled WGS sequence"/>
</dbReference>
<protein>
    <submittedName>
        <fullName evidence="2">Uncharacterized protein</fullName>
    </submittedName>
</protein>
<gene>
    <name evidence="2" type="ORF">BJ982_004072</name>
</gene>
<comment type="caution">
    <text evidence="2">The sequence shown here is derived from an EMBL/GenBank/DDBJ whole genome shotgun (WGS) entry which is preliminary data.</text>
</comment>
<sequence>MQHRSPGMNGLDPWARLLFIAMWNWADDFGRGTASPKELGGFAFPHDEDITATDIRRWLGEIRRAFDVVFYEVDGRPYYYIPSWEKHQKIDKRSQPKYPAPEEGRPWDPEPVKTKEPGPELLKLQLSESIAGSSAEPAESSADAAEVSALEIGTGEQGNRGSTSVPAVGGLTDRNARAYAKAPPAQPEDFLARKVIHDIPRYANAPGWVRRHLVPLVAAAMRAGFGAQAISGYAVMVMSEGRYRDDQHIPELRGALSRLSRDATLGTACRACGLDPGDCPCRATPAADRPWTEQDQADFEAALAHLGVTADELDRGA</sequence>
<reference evidence="2 3" key="1">
    <citation type="submission" date="2020-08" db="EMBL/GenBank/DDBJ databases">
        <title>Sequencing the genomes of 1000 actinobacteria strains.</title>
        <authorList>
            <person name="Klenk H.-P."/>
        </authorList>
    </citation>
    <scope>NUCLEOTIDE SEQUENCE [LARGE SCALE GENOMIC DNA]</scope>
    <source>
        <strain evidence="2 3">DSM 45784</strain>
    </source>
</reference>
<evidence type="ECO:0000256" key="1">
    <source>
        <dbReference type="SAM" id="MobiDB-lite"/>
    </source>
</evidence>
<organism evidence="2 3">
    <name type="scientific">Sphaerisporangium siamense</name>
    <dbReference type="NCBI Taxonomy" id="795645"/>
    <lineage>
        <taxon>Bacteria</taxon>
        <taxon>Bacillati</taxon>
        <taxon>Actinomycetota</taxon>
        <taxon>Actinomycetes</taxon>
        <taxon>Streptosporangiales</taxon>
        <taxon>Streptosporangiaceae</taxon>
        <taxon>Sphaerisporangium</taxon>
    </lineage>
</organism>
<feature type="region of interest" description="Disordered" evidence="1">
    <location>
        <begin position="90"/>
        <end position="117"/>
    </location>
</feature>
<evidence type="ECO:0000313" key="3">
    <source>
        <dbReference type="Proteomes" id="UP000542210"/>
    </source>
</evidence>